<name>A0A6A6GMW7_9PEZI</name>
<proteinExistence type="predicted"/>
<sequence length="156" mass="17670">MCQKIHQFYACAHTQTRINACDRVLRRRRCRAPPSSPLYMAPQEQGCPSCRNDPSSTWYDFNGPNTFRPAGLGQTPLQLDSRSERSRGNGLGLGLLGRVTRQVRGLYERVRGQGQRLSPRQSRQKLGGTRERATGAGREIVRPTLVRRWTFPFRGG</sequence>
<organism evidence="2 3">
    <name type="scientific">Elsinoe ampelina</name>
    <dbReference type="NCBI Taxonomy" id="302913"/>
    <lineage>
        <taxon>Eukaryota</taxon>
        <taxon>Fungi</taxon>
        <taxon>Dikarya</taxon>
        <taxon>Ascomycota</taxon>
        <taxon>Pezizomycotina</taxon>
        <taxon>Dothideomycetes</taxon>
        <taxon>Dothideomycetidae</taxon>
        <taxon>Myriangiales</taxon>
        <taxon>Elsinoaceae</taxon>
        <taxon>Elsinoe</taxon>
    </lineage>
</organism>
<feature type="region of interest" description="Disordered" evidence="1">
    <location>
        <begin position="111"/>
        <end position="135"/>
    </location>
</feature>
<dbReference type="EMBL" id="ML992502">
    <property type="protein sequence ID" value="KAF2227092.1"/>
    <property type="molecule type" value="Genomic_DNA"/>
</dbReference>
<gene>
    <name evidence="2" type="ORF">BDZ85DRAFT_293880</name>
</gene>
<dbReference type="OrthoDB" id="10347334at2759"/>
<dbReference type="AlphaFoldDB" id="A0A6A6GMW7"/>
<dbReference type="Proteomes" id="UP000799538">
    <property type="component" value="Unassembled WGS sequence"/>
</dbReference>
<evidence type="ECO:0000313" key="3">
    <source>
        <dbReference type="Proteomes" id="UP000799538"/>
    </source>
</evidence>
<protein>
    <submittedName>
        <fullName evidence="2">Uncharacterized protein</fullName>
    </submittedName>
</protein>
<reference evidence="3" key="1">
    <citation type="journal article" date="2020" name="Stud. Mycol.">
        <title>101 Dothideomycetes genomes: A test case for predicting lifestyles and emergence of pathogens.</title>
        <authorList>
            <person name="Haridas S."/>
            <person name="Albert R."/>
            <person name="Binder M."/>
            <person name="Bloem J."/>
            <person name="LaButti K."/>
            <person name="Salamov A."/>
            <person name="Andreopoulos B."/>
            <person name="Baker S."/>
            <person name="Barry K."/>
            <person name="Bills G."/>
            <person name="Bluhm B."/>
            <person name="Cannon C."/>
            <person name="Castanera R."/>
            <person name="Culley D."/>
            <person name="Daum C."/>
            <person name="Ezra D."/>
            <person name="Gonzalez J."/>
            <person name="Henrissat B."/>
            <person name="Kuo A."/>
            <person name="Liang C."/>
            <person name="Lipzen A."/>
            <person name="Lutzoni F."/>
            <person name="Magnuson J."/>
            <person name="Mondo S."/>
            <person name="Nolan M."/>
            <person name="Ohm R."/>
            <person name="Pangilinan J."/>
            <person name="Park H.-J."/>
            <person name="Ramirez L."/>
            <person name="Alfaro M."/>
            <person name="Sun H."/>
            <person name="Tritt A."/>
            <person name="Yoshinaga Y."/>
            <person name="Zwiers L.-H."/>
            <person name="Turgeon B."/>
            <person name="Goodwin S."/>
            <person name="Spatafora J."/>
            <person name="Crous P."/>
            <person name="Grigoriev I."/>
        </authorList>
    </citation>
    <scope>NUCLEOTIDE SEQUENCE [LARGE SCALE GENOMIC DNA]</scope>
    <source>
        <strain evidence="3">CECT 20119</strain>
    </source>
</reference>
<accession>A0A6A6GMW7</accession>
<feature type="region of interest" description="Disordered" evidence="1">
    <location>
        <begin position="61"/>
        <end position="86"/>
    </location>
</feature>
<evidence type="ECO:0000313" key="2">
    <source>
        <dbReference type="EMBL" id="KAF2227092.1"/>
    </source>
</evidence>
<keyword evidence="3" id="KW-1185">Reference proteome</keyword>
<evidence type="ECO:0000256" key="1">
    <source>
        <dbReference type="SAM" id="MobiDB-lite"/>
    </source>
</evidence>